<dbReference type="GO" id="GO:0004672">
    <property type="term" value="F:protein kinase activity"/>
    <property type="evidence" value="ECO:0007669"/>
    <property type="project" value="InterPro"/>
</dbReference>
<feature type="region of interest" description="Disordered" evidence="1">
    <location>
        <begin position="63"/>
        <end position="103"/>
    </location>
</feature>
<comment type="caution">
    <text evidence="3">The sequence shown here is derived from an EMBL/GenBank/DDBJ whole genome shotgun (WGS) entry which is preliminary data.</text>
</comment>
<feature type="domain" description="Protein kinase" evidence="2">
    <location>
        <begin position="56"/>
        <end position="262"/>
    </location>
</feature>
<dbReference type="GO" id="GO:0005737">
    <property type="term" value="C:cytoplasm"/>
    <property type="evidence" value="ECO:0007669"/>
    <property type="project" value="TreeGrafter"/>
</dbReference>
<dbReference type="SUPFAM" id="SSF56112">
    <property type="entry name" value="Protein kinase-like (PK-like)"/>
    <property type="match status" value="1"/>
</dbReference>
<name>A0A9N8YYJ9_9GLOM</name>
<dbReference type="PANTHER" id="PTHR23257">
    <property type="entry name" value="SERINE-THREONINE PROTEIN KINASE"/>
    <property type="match status" value="1"/>
</dbReference>
<dbReference type="GO" id="GO:0007165">
    <property type="term" value="P:signal transduction"/>
    <property type="evidence" value="ECO:0007669"/>
    <property type="project" value="TreeGrafter"/>
</dbReference>
<dbReference type="Proteomes" id="UP000789342">
    <property type="component" value="Unassembled WGS sequence"/>
</dbReference>
<proteinExistence type="predicted"/>
<evidence type="ECO:0000256" key="1">
    <source>
        <dbReference type="SAM" id="MobiDB-lite"/>
    </source>
</evidence>
<protein>
    <submittedName>
        <fullName evidence="3">111_t:CDS:1</fullName>
    </submittedName>
</protein>
<reference evidence="3" key="1">
    <citation type="submission" date="2021-06" db="EMBL/GenBank/DDBJ databases">
        <authorList>
            <person name="Kallberg Y."/>
            <person name="Tangrot J."/>
            <person name="Rosling A."/>
        </authorList>
    </citation>
    <scope>NUCLEOTIDE SEQUENCE</scope>
    <source>
        <strain evidence="3">CL551</strain>
    </source>
</reference>
<organism evidence="3 4">
    <name type="scientific">Acaulospora morrowiae</name>
    <dbReference type="NCBI Taxonomy" id="94023"/>
    <lineage>
        <taxon>Eukaryota</taxon>
        <taxon>Fungi</taxon>
        <taxon>Fungi incertae sedis</taxon>
        <taxon>Mucoromycota</taxon>
        <taxon>Glomeromycotina</taxon>
        <taxon>Glomeromycetes</taxon>
        <taxon>Diversisporales</taxon>
        <taxon>Acaulosporaceae</taxon>
        <taxon>Acaulospora</taxon>
    </lineage>
</organism>
<dbReference type="AlphaFoldDB" id="A0A9N8YYJ9"/>
<dbReference type="InterPro" id="IPR011009">
    <property type="entry name" value="Kinase-like_dom_sf"/>
</dbReference>
<keyword evidence="4" id="KW-1185">Reference proteome</keyword>
<dbReference type="PANTHER" id="PTHR23257:SF974">
    <property type="entry name" value="RECEPTOR-INTERACTING SERINE_THREONINE-PROTEIN KINASE 3"/>
    <property type="match status" value="1"/>
</dbReference>
<dbReference type="OrthoDB" id="20134at2759"/>
<dbReference type="EMBL" id="CAJVPV010000518">
    <property type="protein sequence ID" value="CAG8461013.1"/>
    <property type="molecule type" value="Genomic_DNA"/>
</dbReference>
<sequence>MSFFDNKENWFRCAIKGGFIKVFNYNSFENIKPISEKRSSAVLKEINENVSFEYFYKNNEAYGNNSEGSEDASSGDESDIQESGDESNIEESEDEQDNEEYDDNEYPEKFFRVVENMISIVSNEYVIQFMGVCEDPERVGRYFMVLQYVGEENLKTFLKKNSDLDWRAKVKISKYVSYGLNYIHNAGVAHCNLSSKNIVKGRGDRWLITNFGSSKSLNPTTMNKDIFDLGELFVEISIGRSIDNFNTEKIINKQNLSVSSDL</sequence>
<dbReference type="InterPro" id="IPR050167">
    <property type="entry name" value="Ser_Thr_protein_kinase"/>
</dbReference>
<dbReference type="InterPro" id="IPR001245">
    <property type="entry name" value="Ser-Thr/Tyr_kinase_cat_dom"/>
</dbReference>
<evidence type="ECO:0000313" key="4">
    <source>
        <dbReference type="Proteomes" id="UP000789342"/>
    </source>
</evidence>
<dbReference type="PROSITE" id="PS50011">
    <property type="entry name" value="PROTEIN_KINASE_DOM"/>
    <property type="match status" value="1"/>
</dbReference>
<evidence type="ECO:0000259" key="2">
    <source>
        <dbReference type="PROSITE" id="PS50011"/>
    </source>
</evidence>
<dbReference type="Pfam" id="PF07714">
    <property type="entry name" value="PK_Tyr_Ser-Thr"/>
    <property type="match status" value="1"/>
</dbReference>
<feature type="compositionally biased region" description="Acidic residues" evidence="1">
    <location>
        <begin position="68"/>
        <end position="103"/>
    </location>
</feature>
<evidence type="ECO:0000313" key="3">
    <source>
        <dbReference type="EMBL" id="CAG8461013.1"/>
    </source>
</evidence>
<accession>A0A9N8YYJ9</accession>
<dbReference type="GO" id="GO:0005524">
    <property type="term" value="F:ATP binding"/>
    <property type="evidence" value="ECO:0007669"/>
    <property type="project" value="InterPro"/>
</dbReference>
<gene>
    <name evidence="3" type="ORF">AMORRO_LOCUS1397</name>
</gene>
<dbReference type="InterPro" id="IPR000719">
    <property type="entry name" value="Prot_kinase_dom"/>
</dbReference>
<dbReference type="Gene3D" id="1.10.510.10">
    <property type="entry name" value="Transferase(Phosphotransferase) domain 1"/>
    <property type="match status" value="1"/>
</dbReference>